<keyword evidence="2 3" id="KW-0479">Metal-binding</keyword>
<comment type="similarity">
    <text evidence="1">Belongs to the DinB family.</text>
</comment>
<feature type="binding site" evidence="3">
    <location>
        <position position="133"/>
    </location>
    <ligand>
        <name>a divalent metal cation</name>
        <dbReference type="ChEBI" id="CHEBI:60240"/>
    </ligand>
</feature>
<dbReference type="Proteomes" id="UP000501989">
    <property type="component" value="Chromosome"/>
</dbReference>
<dbReference type="SUPFAM" id="SSF109854">
    <property type="entry name" value="DinB/YfiT-like putative metalloenzymes"/>
    <property type="match status" value="1"/>
</dbReference>
<protein>
    <recommendedName>
        <fullName evidence="6">Damage-inducible protein DinB</fullName>
    </recommendedName>
</protein>
<gene>
    <name evidence="4" type="ORF">FX982_03887</name>
</gene>
<dbReference type="AlphaFoldDB" id="A0A6M8MWN1"/>
<dbReference type="InterPro" id="IPR007837">
    <property type="entry name" value="DinB"/>
</dbReference>
<proteinExistence type="inferred from homology"/>
<accession>A0A6M8MWN1</accession>
<dbReference type="RefSeq" id="WP_172612117.1">
    <property type="nucleotide sequence ID" value="NZ_CP053746.1"/>
</dbReference>
<dbReference type="InterPro" id="IPR034660">
    <property type="entry name" value="DinB/YfiT-like"/>
</dbReference>
<organism evidence="4 5">
    <name type="scientific">Pseudomonas graminis</name>
    <dbReference type="NCBI Taxonomy" id="158627"/>
    <lineage>
        <taxon>Bacteria</taxon>
        <taxon>Pseudomonadati</taxon>
        <taxon>Pseudomonadota</taxon>
        <taxon>Gammaproteobacteria</taxon>
        <taxon>Pseudomonadales</taxon>
        <taxon>Pseudomonadaceae</taxon>
        <taxon>Pseudomonas</taxon>
    </lineage>
</organism>
<dbReference type="PANTHER" id="PTHR37302">
    <property type="entry name" value="SLR1116 PROTEIN"/>
    <property type="match status" value="1"/>
</dbReference>
<name>A0A6M8MWN1_9PSED</name>
<evidence type="ECO:0000313" key="5">
    <source>
        <dbReference type="Proteomes" id="UP000501989"/>
    </source>
</evidence>
<dbReference type="KEGG" id="pgg:FX982_03887"/>
<dbReference type="Pfam" id="PF05163">
    <property type="entry name" value="DinB"/>
    <property type="match status" value="1"/>
</dbReference>
<dbReference type="EMBL" id="CP053746">
    <property type="protein sequence ID" value="QKF52895.1"/>
    <property type="molecule type" value="Genomic_DNA"/>
</dbReference>
<evidence type="ECO:0000256" key="3">
    <source>
        <dbReference type="PIRSR" id="PIRSR607837-1"/>
    </source>
</evidence>
<evidence type="ECO:0000256" key="2">
    <source>
        <dbReference type="ARBA" id="ARBA00022723"/>
    </source>
</evidence>
<reference evidence="5" key="1">
    <citation type="submission" date="2019-12" db="EMBL/GenBank/DDBJ databases">
        <title>Endophytic bacteria associated with Panax ginseng seedlings.</title>
        <authorList>
            <person name="Park J.M."/>
            <person name="Shin R."/>
            <person name="Jo S.H."/>
        </authorList>
    </citation>
    <scope>NUCLEOTIDE SEQUENCE [LARGE SCALE GENOMIC DNA]</scope>
    <source>
        <strain evidence="5">PgKB30</strain>
    </source>
</reference>
<evidence type="ECO:0008006" key="6">
    <source>
        <dbReference type="Google" id="ProtNLM"/>
    </source>
</evidence>
<dbReference type="Gene3D" id="1.20.120.450">
    <property type="entry name" value="dinb family like domain"/>
    <property type="match status" value="1"/>
</dbReference>
<dbReference type="PANTHER" id="PTHR37302:SF3">
    <property type="entry name" value="DAMAGE-INDUCIBLE PROTEIN DINB"/>
    <property type="match status" value="1"/>
</dbReference>
<feature type="binding site" evidence="3">
    <location>
        <position position="129"/>
    </location>
    <ligand>
        <name>a divalent metal cation</name>
        <dbReference type="ChEBI" id="CHEBI:60240"/>
    </ligand>
</feature>
<evidence type="ECO:0000256" key="1">
    <source>
        <dbReference type="ARBA" id="ARBA00008635"/>
    </source>
</evidence>
<sequence length="171" mass="19631">MNSYLAQAHNNRWSNRRLLSACLGLSNEEYLAPRTGFFPSIELTLRHILDVDQFYLAALAFDLEGQRKDLPEYLSLQEIVQRQTEADDRLVTYCEGLDEHALCRRAGVVRATGIIPERVDRLLLHLFQHQIHHRGQVHTMLSGTRVPPPQLDEFYLDGDLPMRTSDKPLPG</sequence>
<keyword evidence="5" id="KW-1185">Reference proteome</keyword>
<feature type="binding site" evidence="3">
    <location>
        <position position="47"/>
    </location>
    <ligand>
        <name>a divalent metal cation</name>
        <dbReference type="ChEBI" id="CHEBI:60240"/>
    </ligand>
</feature>
<dbReference type="GO" id="GO:0046872">
    <property type="term" value="F:metal ion binding"/>
    <property type="evidence" value="ECO:0007669"/>
    <property type="project" value="UniProtKB-KW"/>
</dbReference>
<evidence type="ECO:0000313" key="4">
    <source>
        <dbReference type="EMBL" id="QKF52895.1"/>
    </source>
</evidence>